<keyword evidence="2" id="KW-0812">Transmembrane</keyword>
<sequence>MKYIKIFTLISFPVACWLFFLRNRGAMFNISFCSSKPLRADHTETIGAQTTTSRKEQLLAIGALVLGVLAVLGGALLLLFSGSVVSLFAPILSLLAMTLGSACIGGSLVYMYGFSLKPTRLPSESSELAPEAVTPGLVLSYQELLYEAEEDLKEVEGLLAQKSKDLELAQKKIEQLQGGLKCVLEESLR</sequence>
<feature type="coiled-coil region" evidence="1">
    <location>
        <begin position="145"/>
        <end position="186"/>
    </location>
</feature>
<keyword evidence="1" id="KW-0175">Coiled coil</keyword>
<evidence type="ECO:0000256" key="1">
    <source>
        <dbReference type="SAM" id="Coils"/>
    </source>
</evidence>
<evidence type="ECO:0000313" key="4">
    <source>
        <dbReference type="Proteomes" id="UP000009287"/>
    </source>
</evidence>
<protein>
    <submittedName>
        <fullName evidence="3">Putative membrane associated protein</fullName>
    </submittedName>
</protein>
<keyword evidence="2" id="KW-0472">Membrane</keyword>
<organism evidence="3 4">
    <name type="scientific">Chlamydia trachomatis serovar A (strain A2497)</name>
    <dbReference type="NCBI Taxonomy" id="580047"/>
    <lineage>
        <taxon>Bacteria</taxon>
        <taxon>Pseudomonadati</taxon>
        <taxon>Chlamydiota</taxon>
        <taxon>Chlamydiia</taxon>
        <taxon>Chlamydiales</taxon>
        <taxon>Chlamydiaceae</taxon>
        <taxon>Chlamydia/Chlamydophila group</taxon>
        <taxon>Chlamydia</taxon>
    </lineage>
</organism>
<dbReference type="KEGG" id="cra:CTO_0248"/>
<feature type="transmembrane region" description="Helical" evidence="2">
    <location>
        <begin position="87"/>
        <end position="112"/>
    </location>
</feature>
<feature type="transmembrane region" description="Helical" evidence="2">
    <location>
        <begin position="6"/>
        <end position="21"/>
    </location>
</feature>
<name>G4NP44_CHLT4</name>
<keyword evidence="2" id="KW-1133">Transmembrane helix</keyword>
<dbReference type="EMBL" id="CP002401">
    <property type="protein sequence ID" value="AEP35056.1"/>
    <property type="molecule type" value="Genomic_DNA"/>
</dbReference>
<proteinExistence type="predicted"/>
<evidence type="ECO:0000256" key="2">
    <source>
        <dbReference type="SAM" id="Phobius"/>
    </source>
</evidence>
<gene>
    <name evidence="3" type="ordered locus">CTO_0248</name>
</gene>
<dbReference type="AlphaFoldDB" id="G4NP44"/>
<accession>G4NP44</accession>
<feature type="transmembrane region" description="Helical" evidence="2">
    <location>
        <begin position="58"/>
        <end position="81"/>
    </location>
</feature>
<evidence type="ECO:0000313" key="3">
    <source>
        <dbReference type="EMBL" id="AEP35056.1"/>
    </source>
</evidence>
<dbReference type="PATRIC" id="fig|580047.4.peg.251"/>
<dbReference type="Proteomes" id="UP000009287">
    <property type="component" value="Chromosome"/>
</dbReference>
<reference evidence="3 4" key="1">
    <citation type="journal article" date="2011" name="J. Exp. Med.">
        <title>A live-attenuated chlamydial vaccine protects against trachoma in nonhuman primates.</title>
        <authorList>
            <person name="Kari L."/>
            <person name="Whitmire W.M."/>
            <person name="Olivares-Zavaleta N."/>
            <person name="Goheen M.M."/>
            <person name="Taylor L.D."/>
            <person name="Carlson J.H."/>
            <person name="Sturdevant G.L."/>
            <person name="Lu C."/>
            <person name="Bakios L.E."/>
            <person name="Randall L.B."/>
            <person name="Parnell M.J."/>
            <person name="Zhong G."/>
            <person name="Caldwell H.D."/>
        </authorList>
    </citation>
    <scope>NUCLEOTIDE SEQUENCE [LARGE SCALE GENOMIC DNA]</scope>
    <source>
        <strain evidence="3 4">A2497</strain>
    </source>
</reference>